<proteinExistence type="predicted"/>
<sequence>MENLEKHFVERREWPRAALDALVEQVVIRLPANSAEPGPSVEIVNLSEAGAGILLPAPIERGVRVTLELTGKEFARLGFQAEIRWIGNVPVSTGQYPAGLKFTNLDDQRRVQLKDFIYTLRKFSPHGKVS</sequence>
<protein>
    <submittedName>
        <fullName evidence="2">PilZ domain-containing protein</fullName>
    </submittedName>
</protein>
<evidence type="ECO:0000313" key="3">
    <source>
        <dbReference type="Proteomes" id="UP000265882"/>
    </source>
</evidence>
<dbReference type="Pfam" id="PF07238">
    <property type="entry name" value="PilZ"/>
    <property type="match status" value="1"/>
</dbReference>
<comment type="caution">
    <text evidence="2">The sequence shown here is derived from an EMBL/GenBank/DDBJ whole genome shotgun (WGS) entry which is preliminary data.</text>
</comment>
<dbReference type="InterPro" id="IPR009875">
    <property type="entry name" value="PilZ_domain"/>
</dbReference>
<dbReference type="EMBL" id="QZKU01000121">
    <property type="protein sequence ID" value="RJP17091.1"/>
    <property type="molecule type" value="Genomic_DNA"/>
</dbReference>
<evidence type="ECO:0000259" key="1">
    <source>
        <dbReference type="Pfam" id="PF07238"/>
    </source>
</evidence>
<dbReference type="SUPFAM" id="SSF141371">
    <property type="entry name" value="PilZ domain-like"/>
    <property type="match status" value="1"/>
</dbReference>
<name>A0A3A4NNP5_ABYX5</name>
<reference evidence="2 3" key="1">
    <citation type="journal article" date="2017" name="ISME J.">
        <title>Energy and carbon metabolisms in a deep terrestrial subsurface fluid microbial community.</title>
        <authorList>
            <person name="Momper L."/>
            <person name="Jungbluth S.P."/>
            <person name="Lee M.D."/>
            <person name="Amend J.P."/>
        </authorList>
    </citation>
    <scope>NUCLEOTIDE SEQUENCE [LARGE SCALE GENOMIC DNA]</scope>
    <source>
        <strain evidence="2">SURF_5</strain>
    </source>
</reference>
<organism evidence="2 3">
    <name type="scientific">Abyssobacteria bacterium (strain SURF_5)</name>
    <dbReference type="NCBI Taxonomy" id="2093360"/>
    <lineage>
        <taxon>Bacteria</taxon>
        <taxon>Pseudomonadati</taxon>
        <taxon>Candidatus Hydrogenedentota</taxon>
        <taxon>Candidatus Abyssobacteria</taxon>
    </lineage>
</organism>
<dbReference type="GO" id="GO:0035438">
    <property type="term" value="F:cyclic-di-GMP binding"/>
    <property type="evidence" value="ECO:0007669"/>
    <property type="project" value="InterPro"/>
</dbReference>
<feature type="domain" description="PilZ" evidence="1">
    <location>
        <begin position="10"/>
        <end position="118"/>
    </location>
</feature>
<evidence type="ECO:0000313" key="2">
    <source>
        <dbReference type="EMBL" id="RJP17091.1"/>
    </source>
</evidence>
<dbReference type="Gene3D" id="2.40.10.220">
    <property type="entry name" value="predicted glycosyltransferase like domains"/>
    <property type="match status" value="1"/>
</dbReference>
<gene>
    <name evidence="2" type="ORF">C4520_17690</name>
</gene>
<accession>A0A3A4NNP5</accession>
<dbReference type="Proteomes" id="UP000265882">
    <property type="component" value="Unassembled WGS sequence"/>
</dbReference>
<dbReference type="AlphaFoldDB" id="A0A3A4NNP5"/>